<dbReference type="RefSeq" id="WP_032675120.1">
    <property type="nucleotide sequence ID" value="NZ_BRRM01000001.1"/>
</dbReference>
<evidence type="ECO:0000313" key="6">
    <source>
        <dbReference type="Proteomes" id="UP000077278"/>
    </source>
</evidence>
<dbReference type="SUPFAM" id="SSF56801">
    <property type="entry name" value="Acetyl-CoA synthetase-like"/>
    <property type="match status" value="1"/>
</dbReference>
<dbReference type="GO" id="GO:0004467">
    <property type="term" value="F:long-chain fatty acid-CoA ligase activity"/>
    <property type="evidence" value="ECO:0007669"/>
    <property type="project" value="UniProtKB-EC"/>
</dbReference>
<dbReference type="Proteomes" id="UP000077278">
    <property type="component" value="Unassembled WGS sequence"/>
</dbReference>
<feature type="domain" description="AMP-dependent synthetase/ligase" evidence="2">
    <location>
        <begin position="4"/>
        <end position="328"/>
    </location>
</feature>
<name>A0ABD7KC28_9ENTR</name>
<dbReference type="InterPro" id="IPR020845">
    <property type="entry name" value="AMP-binding_CS"/>
</dbReference>
<dbReference type="AlphaFoldDB" id="A0ABD7KC28"/>
<dbReference type="InterPro" id="IPR042099">
    <property type="entry name" value="ANL_N_sf"/>
</dbReference>
<dbReference type="PANTHER" id="PTHR43767:SF1">
    <property type="entry name" value="NONRIBOSOMAL PEPTIDE SYNTHASE PES1 (EUROFUNG)-RELATED"/>
    <property type="match status" value="1"/>
</dbReference>
<dbReference type="InterPro" id="IPR050237">
    <property type="entry name" value="ATP-dep_AMP-bd_enzyme"/>
</dbReference>
<organism evidence="3 6">
    <name type="scientific">Enterobacter roggenkampii</name>
    <dbReference type="NCBI Taxonomy" id="1812935"/>
    <lineage>
        <taxon>Bacteria</taxon>
        <taxon>Pseudomonadati</taxon>
        <taxon>Pseudomonadota</taxon>
        <taxon>Gammaproteobacteria</taxon>
        <taxon>Enterobacterales</taxon>
        <taxon>Enterobacteriaceae</taxon>
        <taxon>Enterobacter</taxon>
        <taxon>Enterobacter cloacae complex</taxon>
    </lineage>
</organism>
<keyword evidence="1 3" id="KW-0436">Ligase</keyword>
<dbReference type="EMBL" id="FKDD01000001">
    <property type="protein sequence ID" value="SAB36713.1"/>
    <property type="molecule type" value="Genomic_DNA"/>
</dbReference>
<dbReference type="PANTHER" id="PTHR43767">
    <property type="entry name" value="LONG-CHAIN-FATTY-ACID--COA LIGASE"/>
    <property type="match status" value="1"/>
</dbReference>
<dbReference type="PROSITE" id="PS00455">
    <property type="entry name" value="AMP_BINDING"/>
    <property type="match status" value="1"/>
</dbReference>
<dbReference type="Pfam" id="PF00501">
    <property type="entry name" value="AMP-binding"/>
    <property type="match status" value="1"/>
</dbReference>
<protein>
    <submittedName>
        <fullName evidence="3">AMP-dependent synthetase/ligase</fullName>
        <ecNumber evidence="3">6.2.1.3</ecNumber>
    </submittedName>
</protein>
<evidence type="ECO:0000313" key="3">
    <source>
        <dbReference type="EMBL" id="SAB36713.1"/>
    </source>
</evidence>
<gene>
    <name evidence="3" type="primary">fadD</name>
    <name evidence="3" type="ORF">SAMEA2273136_00327</name>
    <name evidence="4" type="ORF">SAMEA2273443_04607</name>
</gene>
<keyword evidence="5" id="KW-1185">Reference proteome</keyword>
<evidence type="ECO:0000259" key="2">
    <source>
        <dbReference type="Pfam" id="PF00501"/>
    </source>
</evidence>
<dbReference type="EC" id="6.2.1.3" evidence="3"/>
<accession>A0ABD7KC28</accession>
<dbReference type="EMBL" id="FKDK01000028">
    <property type="protein sequence ID" value="SAB39087.1"/>
    <property type="molecule type" value="Genomic_DNA"/>
</dbReference>
<evidence type="ECO:0000313" key="4">
    <source>
        <dbReference type="EMBL" id="SAB39087.1"/>
    </source>
</evidence>
<dbReference type="Proteomes" id="UP000077063">
    <property type="component" value="Unassembled WGS sequence"/>
</dbReference>
<sequence length="459" mass="50973">MAFWHTDKVSPDHLALVDDRGQTLRWGELTDRVQKLAETIPPRTLVFIFCKNQCDTIIGYLACLKQNAVALMLDSELNDAMVKSLIDTYHPSYLWREEHGTFRLHATGLTPFQLHDDLALLMTTSGSTGSSKLVRLSQRNLESNATSIANYLAIDSKERGLASLPLNYVYGLSIVNSHLKAGATLLLTSASVMQREFWTFVRDERATSLAGVPYTWEMLKKLRFMRMDLPDMRTLTQAGGKLAPALVKEFTDYADQHGKRFVVMYGAAEATSRMAWLAPELAQHKSSTIGTPIPGGEFILLDENGDIITTPDVDGELVYKGENVALGYAERGCDLALGDTFQGILHTGDIARVDTDGFYSIVGRKKRFLKIFGNRLGMDEMETLLKTAFPDLNCACDGRDDLVCIFITDAAYESAVKHYAAAKSQLHHSAFRVITLDEIPKNAAGKTIYPKLKDYVPSV</sequence>
<reference evidence="5 6" key="1">
    <citation type="submission" date="2016-03" db="EMBL/GenBank/DDBJ databases">
        <authorList>
            <consortium name="Pathogen Informatics"/>
        </authorList>
    </citation>
    <scope>NUCLEOTIDE SEQUENCE [LARGE SCALE GENOMIC DNA]</scope>
    <source>
        <strain evidence="4">E2161</strain>
        <strain evidence="5">e2161</strain>
        <strain evidence="6">e264</strain>
        <strain evidence="3">E264</strain>
    </source>
</reference>
<proteinExistence type="predicted"/>
<dbReference type="Gene3D" id="3.40.50.12780">
    <property type="entry name" value="N-terminal domain of ligase-like"/>
    <property type="match status" value="1"/>
</dbReference>
<comment type="caution">
    <text evidence="3">The sequence shown here is derived from an EMBL/GenBank/DDBJ whole genome shotgun (WGS) entry which is preliminary data.</text>
</comment>
<evidence type="ECO:0000256" key="1">
    <source>
        <dbReference type="ARBA" id="ARBA00022598"/>
    </source>
</evidence>
<dbReference type="InterPro" id="IPR000873">
    <property type="entry name" value="AMP-dep_synth/lig_dom"/>
</dbReference>
<evidence type="ECO:0000313" key="5">
    <source>
        <dbReference type="Proteomes" id="UP000077063"/>
    </source>
</evidence>